<accession>A0ABV7MFV1</accession>
<dbReference type="RefSeq" id="WP_189576446.1">
    <property type="nucleotide sequence ID" value="NZ_BMXU01000002.1"/>
</dbReference>
<dbReference type="Proteomes" id="UP001595607">
    <property type="component" value="Unassembled WGS sequence"/>
</dbReference>
<evidence type="ECO:0008006" key="4">
    <source>
        <dbReference type="Google" id="ProtNLM"/>
    </source>
</evidence>
<reference evidence="3" key="1">
    <citation type="journal article" date="2019" name="Int. J. Syst. Evol. Microbiol.">
        <title>The Global Catalogue of Microorganisms (GCM) 10K type strain sequencing project: providing services to taxonomists for standard genome sequencing and annotation.</title>
        <authorList>
            <consortium name="The Broad Institute Genomics Platform"/>
            <consortium name="The Broad Institute Genome Sequencing Center for Infectious Disease"/>
            <person name="Wu L."/>
            <person name="Ma J."/>
        </authorList>
    </citation>
    <scope>NUCLEOTIDE SEQUENCE [LARGE SCALE GENOMIC DNA]</scope>
    <source>
        <strain evidence="3">KCTC 22245</strain>
    </source>
</reference>
<name>A0ABV7MFV1_9PROT</name>
<feature type="signal peptide" evidence="1">
    <location>
        <begin position="1"/>
        <end position="19"/>
    </location>
</feature>
<dbReference type="EMBL" id="JBHRVA010000003">
    <property type="protein sequence ID" value="MFC3303677.1"/>
    <property type="molecule type" value="Genomic_DNA"/>
</dbReference>
<keyword evidence="3" id="KW-1185">Reference proteome</keyword>
<feature type="chain" id="PRO_5047145488" description="Lipoprotein" evidence="1">
    <location>
        <begin position="20"/>
        <end position="101"/>
    </location>
</feature>
<evidence type="ECO:0000313" key="2">
    <source>
        <dbReference type="EMBL" id="MFC3303677.1"/>
    </source>
</evidence>
<gene>
    <name evidence="2" type="ORF">ACFONP_13170</name>
</gene>
<organism evidence="2 3">
    <name type="scientific">Parvularcula lutaonensis</name>
    <dbReference type="NCBI Taxonomy" id="491923"/>
    <lineage>
        <taxon>Bacteria</taxon>
        <taxon>Pseudomonadati</taxon>
        <taxon>Pseudomonadota</taxon>
        <taxon>Alphaproteobacteria</taxon>
        <taxon>Parvularculales</taxon>
        <taxon>Parvularculaceae</taxon>
        <taxon>Parvularcula</taxon>
    </lineage>
</organism>
<evidence type="ECO:0000256" key="1">
    <source>
        <dbReference type="SAM" id="SignalP"/>
    </source>
</evidence>
<sequence length="101" mass="11022">MIIRSFALAASLLAVTGCATVSKMTIADRLENLGLSRDRSVCMADELDDRLNDDQLNKFARFTVELDRADTALEAISSLRQIEDPRIARAVTASAFSCALN</sequence>
<evidence type="ECO:0000313" key="3">
    <source>
        <dbReference type="Proteomes" id="UP001595607"/>
    </source>
</evidence>
<dbReference type="PROSITE" id="PS51257">
    <property type="entry name" value="PROKAR_LIPOPROTEIN"/>
    <property type="match status" value="1"/>
</dbReference>
<protein>
    <recommendedName>
        <fullName evidence="4">Lipoprotein</fullName>
    </recommendedName>
</protein>
<keyword evidence="1" id="KW-0732">Signal</keyword>
<proteinExistence type="predicted"/>
<comment type="caution">
    <text evidence="2">The sequence shown here is derived from an EMBL/GenBank/DDBJ whole genome shotgun (WGS) entry which is preliminary data.</text>
</comment>